<dbReference type="Proteomes" id="UP001590950">
    <property type="component" value="Unassembled WGS sequence"/>
</dbReference>
<keyword evidence="3 4" id="KW-0539">Nucleus</keyword>
<dbReference type="InterPro" id="IPR050224">
    <property type="entry name" value="TALE_homeobox"/>
</dbReference>
<keyword evidence="8" id="KW-1185">Reference proteome</keyword>
<organism evidence="7 8">
    <name type="scientific">Stereocaulon virgatum</name>
    <dbReference type="NCBI Taxonomy" id="373712"/>
    <lineage>
        <taxon>Eukaryota</taxon>
        <taxon>Fungi</taxon>
        <taxon>Dikarya</taxon>
        <taxon>Ascomycota</taxon>
        <taxon>Pezizomycotina</taxon>
        <taxon>Lecanoromycetes</taxon>
        <taxon>OSLEUM clade</taxon>
        <taxon>Lecanoromycetidae</taxon>
        <taxon>Lecanorales</taxon>
        <taxon>Lecanorineae</taxon>
        <taxon>Stereocaulaceae</taxon>
        <taxon>Stereocaulon</taxon>
    </lineage>
</organism>
<name>A0ABR4ANR1_9LECA</name>
<feature type="compositionally biased region" description="Polar residues" evidence="5">
    <location>
        <begin position="117"/>
        <end position="126"/>
    </location>
</feature>
<accession>A0ABR4ANR1</accession>
<dbReference type="Gene3D" id="1.10.10.60">
    <property type="entry name" value="Homeodomain-like"/>
    <property type="match status" value="1"/>
</dbReference>
<dbReference type="PROSITE" id="PS50071">
    <property type="entry name" value="HOMEOBOX_2"/>
    <property type="match status" value="1"/>
</dbReference>
<dbReference type="Pfam" id="PF05920">
    <property type="entry name" value="Homeobox_KN"/>
    <property type="match status" value="1"/>
</dbReference>
<evidence type="ECO:0000256" key="5">
    <source>
        <dbReference type="SAM" id="MobiDB-lite"/>
    </source>
</evidence>
<keyword evidence="2 4" id="KW-0371">Homeobox</keyword>
<dbReference type="InterPro" id="IPR001356">
    <property type="entry name" value="HD"/>
</dbReference>
<evidence type="ECO:0000256" key="2">
    <source>
        <dbReference type="ARBA" id="ARBA00023155"/>
    </source>
</evidence>
<dbReference type="PANTHER" id="PTHR11850">
    <property type="entry name" value="HOMEOBOX PROTEIN TRANSCRIPTION FACTORS"/>
    <property type="match status" value="1"/>
</dbReference>
<comment type="subcellular location">
    <subcellularLocation>
        <location evidence="4">Nucleus</location>
    </subcellularLocation>
</comment>
<evidence type="ECO:0000256" key="1">
    <source>
        <dbReference type="ARBA" id="ARBA00023125"/>
    </source>
</evidence>
<dbReference type="SUPFAM" id="SSF46689">
    <property type="entry name" value="Homeodomain-like"/>
    <property type="match status" value="1"/>
</dbReference>
<comment type="caution">
    <text evidence="7">The sequence shown here is derived from an EMBL/GenBank/DDBJ whole genome shotgun (WGS) entry which is preliminary data.</text>
</comment>
<feature type="compositionally biased region" description="Polar residues" evidence="5">
    <location>
        <begin position="97"/>
        <end position="108"/>
    </location>
</feature>
<evidence type="ECO:0000259" key="6">
    <source>
        <dbReference type="PROSITE" id="PS50071"/>
    </source>
</evidence>
<feature type="DNA-binding region" description="Homeobox" evidence="4">
    <location>
        <begin position="287"/>
        <end position="349"/>
    </location>
</feature>
<evidence type="ECO:0000256" key="4">
    <source>
        <dbReference type="PROSITE-ProRule" id="PRU00108"/>
    </source>
</evidence>
<proteinExistence type="predicted"/>
<evidence type="ECO:0000313" key="8">
    <source>
        <dbReference type="Proteomes" id="UP001590950"/>
    </source>
</evidence>
<dbReference type="InterPro" id="IPR008422">
    <property type="entry name" value="KN_HD"/>
</dbReference>
<keyword evidence="1 4" id="KW-0238">DNA-binding</keyword>
<evidence type="ECO:0000256" key="3">
    <source>
        <dbReference type="ARBA" id="ARBA00023242"/>
    </source>
</evidence>
<reference evidence="7 8" key="1">
    <citation type="submission" date="2024-09" db="EMBL/GenBank/DDBJ databases">
        <title>Rethinking Asexuality: The Enigmatic Case of Functional Sexual Genes in Lepraria (Stereocaulaceae).</title>
        <authorList>
            <person name="Doellman M."/>
            <person name="Sun Y."/>
            <person name="Barcenas-Pena A."/>
            <person name="Lumbsch H.T."/>
            <person name="Grewe F."/>
        </authorList>
    </citation>
    <scope>NUCLEOTIDE SEQUENCE [LARGE SCALE GENOMIC DNA]</scope>
    <source>
        <strain evidence="7 8">Mercado 3170</strain>
    </source>
</reference>
<dbReference type="InterPro" id="IPR009057">
    <property type="entry name" value="Homeodomain-like_sf"/>
</dbReference>
<dbReference type="CDD" id="cd00086">
    <property type="entry name" value="homeodomain"/>
    <property type="match status" value="1"/>
</dbReference>
<feature type="domain" description="Homeobox" evidence="6">
    <location>
        <begin position="285"/>
        <end position="348"/>
    </location>
</feature>
<gene>
    <name evidence="7" type="ORF">N7G274_001403</name>
</gene>
<dbReference type="SMART" id="SM00389">
    <property type="entry name" value="HOX"/>
    <property type="match status" value="1"/>
</dbReference>
<sequence>MPYMHSHSLSRDARKRREREVSLSPRPIIRQPAAEHGRLPSIRTLLPDIPPPSTEREMSQLRSPLQQDPAGPTRSTTLPAHLSPSPVSRRPQLPPTEDSNGSARSSYQIDERHSKRLSSGASSTHQLPIHSGPPQNRASYSPPVAGPAPVSPYTTQPETRRGYPATVPDSRIRSPDTLAYPGRAGPSSSLPPPPIHFHNGVNGHSSYNYNSEGEQHHSAYDAYYGDSRNRGTPNYPPSNVPYSSIQPGYSLHAPGNAYYPAPPPPHHYQNGYHTMQFEAEDVGNPGPRRRRGNLPRDTTDLLKSWFSDHLAHPYPTEDEKQMLCRRTGLAMTQISNWFINARRRRIPELMNQATAETRLRENSGDSAGSSE</sequence>
<dbReference type="EMBL" id="JBEFKJ010000003">
    <property type="protein sequence ID" value="KAL2047382.1"/>
    <property type="molecule type" value="Genomic_DNA"/>
</dbReference>
<feature type="region of interest" description="Disordered" evidence="5">
    <location>
        <begin position="1"/>
        <end position="247"/>
    </location>
</feature>
<protein>
    <recommendedName>
        <fullName evidence="6">Homeobox domain-containing protein</fullName>
    </recommendedName>
</protein>
<evidence type="ECO:0000313" key="7">
    <source>
        <dbReference type="EMBL" id="KAL2047382.1"/>
    </source>
</evidence>
<feature type="compositionally biased region" description="Polar residues" evidence="5">
    <location>
        <begin position="202"/>
        <end position="212"/>
    </location>
</feature>